<feature type="binding site" evidence="5">
    <location>
        <begin position="108"/>
        <end position="109"/>
    </location>
    <ligand>
        <name>pyridoxal 5'-phosphate</name>
        <dbReference type="ChEBI" id="CHEBI:597326"/>
    </ligand>
</feature>
<feature type="binding site" evidence="5">
    <location>
        <position position="283"/>
    </location>
    <ligand>
        <name>N(2)-acetyl-L-ornithine</name>
        <dbReference type="ChEBI" id="CHEBI:57805"/>
    </ligand>
</feature>
<dbReference type="Gene3D" id="3.90.1150.10">
    <property type="entry name" value="Aspartate Aminotransferase, domain 1"/>
    <property type="match status" value="1"/>
</dbReference>
<dbReference type="Gene3D" id="3.40.640.10">
    <property type="entry name" value="Type I PLP-dependent aspartate aminotransferase-like (Major domain)"/>
    <property type="match status" value="1"/>
</dbReference>
<evidence type="ECO:0000313" key="6">
    <source>
        <dbReference type="EMBL" id="KPJ64934.1"/>
    </source>
</evidence>
<comment type="similarity">
    <text evidence="5">Belongs to the class-III pyridoxal-phosphate-dependent aminotransferase family. ArgD subfamily.</text>
</comment>
<dbReference type="GO" id="GO:0030170">
    <property type="term" value="F:pyridoxal phosphate binding"/>
    <property type="evidence" value="ECO:0007669"/>
    <property type="project" value="InterPro"/>
</dbReference>
<comment type="subcellular location">
    <subcellularLocation>
        <location evidence="5">Cytoplasm</location>
    </subcellularLocation>
</comment>
<feature type="binding site" evidence="5">
    <location>
        <position position="141"/>
    </location>
    <ligand>
        <name>pyridoxal 5'-phosphate</name>
        <dbReference type="ChEBI" id="CHEBI:597326"/>
    </ligand>
</feature>
<dbReference type="InterPro" id="IPR049704">
    <property type="entry name" value="Aminotrans_3_PPA_site"/>
</dbReference>
<dbReference type="CDD" id="cd00610">
    <property type="entry name" value="OAT_like"/>
    <property type="match status" value="1"/>
</dbReference>
<sequence>MTLDQARELEREFLIALYGPIRQGMIPVRGEGALLWDAEGREYLDLASGGRAVTGVGHCHPKVVAAIKEQAERLIHCSNDFYTEPQLRLAERLGSLTPCRKVFFCNSGAEANEAAIKLARKHASLHHPPEKREIVTALDSFHGRTLTTLAATGQPKYQKGFEPLPAGFVYVPYNDIAAMERAVGDNTCAVMLEPVLGEAGVYPATSEYLTAVRRLCDERGALLILDEVQTGMGRTGAMFAFQRFGVTPDIFTLAKGLAAGVPMGAMLARDEVAVSFQFPDHATTFGGSALPAAAALAVLDVIEEQGLVENARAVGEYLVERIQDVQARLPNTIDAIRGCGLMVGVDLAGPWAPAVKRTCLHDGVIIQAVGDRILRLIPPLVLTRGQADRGLEVIERAIVAARDGKES</sequence>
<evidence type="ECO:0000256" key="3">
    <source>
        <dbReference type="ARBA" id="ARBA00022679"/>
    </source>
</evidence>
<dbReference type="FunFam" id="3.40.640.10:FF:000004">
    <property type="entry name" value="Acetylornithine aminotransferase"/>
    <property type="match status" value="1"/>
</dbReference>
<comment type="catalytic activity">
    <reaction evidence="5">
        <text>N(2)-acetyl-L-ornithine + 2-oxoglutarate = N-acetyl-L-glutamate 5-semialdehyde + L-glutamate</text>
        <dbReference type="Rhea" id="RHEA:18049"/>
        <dbReference type="ChEBI" id="CHEBI:16810"/>
        <dbReference type="ChEBI" id="CHEBI:29123"/>
        <dbReference type="ChEBI" id="CHEBI:29985"/>
        <dbReference type="ChEBI" id="CHEBI:57805"/>
        <dbReference type="EC" id="2.6.1.11"/>
    </reaction>
</comment>
<keyword evidence="3 5" id="KW-0808">Transferase</keyword>
<dbReference type="SUPFAM" id="SSF53383">
    <property type="entry name" value="PLP-dependent transferases"/>
    <property type="match status" value="1"/>
</dbReference>
<evidence type="ECO:0000256" key="5">
    <source>
        <dbReference type="HAMAP-Rule" id="MF_01107"/>
    </source>
</evidence>
<comment type="subunit">
    <text evidence="5">Homodimer.</text>
</comment>
<dbReference type="EMBL" id="LIZY01000001">
    <property type="protein sequence ID" value="KPJ64934.1"/>
    <property type="molecule type" value="Genomic_DNA"/>
</dbReference>
<dbReference type="GO" id="GO:0003992">
    <property type="term" value="F:N2-acetyl-L-ornithine:2-oxoglutarate 5-aminotransferase activity"/>
    <property type="evidence" value="ECO:0007669"/>
    <property type="project" value="UniProtKB-UniRule"/>
</dbReference>
<name>A0A0S7XRD2_9BACT</name>
<dbReference type="PIRSF" id="PIRSF000521">
    <property type="entry name" value="Transaminase_4ab_Lys_Orn"/>
    <property type="match status" value="1"/>
</dbReference>
<dbReference type="Proteomes" id="UP000052020">
    <property type="component" value="Unassembled WGS sequence"/>
</dbReference>
<dbReference type="PANTHER" id="PTHR11986:SF79">
    <property type="entry name" value="ACETYLORNITHINE AMINOTRANSFERASE, MITOCHONDRIAL"/>
    <property type="match status" value="1"/>
</dbReference>
<feature type="binding site" evidence="5">
    <location>
        <position position="144"/>
    </location>
    <ligand>
        <name>N(2)-acetyl-L-ornithine</name>
        <dbReference type="ChEBI" id="CHEBI:57805"/>
    </ligand>
</feature>
<feature type="binding site" evidence="5">
    <location>
        <position position="284"/>
    </location>
    <ligand>
        <name>pyridoxal 5'-phosphate</name>
        <dbReference type="ChEBI" id="CHEBI:597326"/>
    </ligand>
</feature>
<dbReference type="InterPro" id="IPR005814">
    <property type="entry name" value="Aminotrans_3"/>
</dbReference>
<keyword evidence="5" id="KW-0055">Arginine biosynthesis</keyword>
<dbReference type="GO" id="GO:0042802">
    <property type="term" value="F:identical protein binding"/>
    <property type="evidence" value="ECO:0007669"/>
    <property type="project" value="TreeGrafter"/>
</dbReference>
<organism evidence="6 7">
    <name type="scientific">candidate division KD3-62 bacterium DG_56</name>
    <dbReference type="NCBI Taxonomy" id="1704032"/>
    <lineage>
        <taxon>Bacteria</taxon>
        <taxon>candidate division KD3-62</taxon>
    </lineage>
</organism>
<keyword evidence="2 5" id="KW-0028">Amino-acid biosynthesis</keyword>
<dbReference type="NCBIfam" id="NF002325">
    <property type="entry name" value="PRK01278.1"/>
    <property type="match status" value="1"/>
</dbReference>
<comment type="caution">
    <text evidence="6">The sequence shown here is derived from an EMBL/GenBank/DDBJ whole genome shotgun (WGS) entry which is preliminary data.</text>
</comment>
<dbReference type="GO" id="GO:0006526">
    <property type="term" value="P:L-arginine biosynthetic process"/>
    <property type="evidence" value="ECO:0007669"/>
    <property type="project" value="UniProtKB-UniRule"/>
</dbReference>
<dbReference type="InterPro" id="IPR015424">
    <property type="entry name" value="PyrdxlP-dep_Trfase"/>
</dbReference>
<accession>A0A0S7XRD2</accession>
<comment type="cofactor">
    <cofactor evidence="5">
        <name>pyridoxal 5'-phosphate</name>
        <dbReference type="ChEBI" id="CHEBI:597326"/>
    </cofactor>
    <text evidence="5">Binds 1 pyridoxal phosphate per subunit.</text>
</comment>
<dbReference type="InterPro" id="IPR015422">
    <property type="entry name" value="PyrdxlP-dep_Trfase_small"/>
</dbReference>
<evidence type="ECO:0000256" key="2">
    <source>
        <dbReference type="ARBA" id="ARBA00022605"/>
    </source>
</evidence>
<keyword evidence="1 5" id="KW-0032">Aminotransferase</keyword>
<protein>
    <recommendedName>
        <fullName evidence="5">Acetylornithine aminotransferase</fullName>
        <shortName evidence="5">ACOAT</shortName>
        <ecNumber evidence="5">2.6.1.11</ecNumber>
    </recommendedName>
</protein>
<feature type="binding site" evidence="5">
    <location>
        <begin position="226"/>
        <end position="229"/>
    </location>
    <ligand>
        <name>pyridoxal 5'-phosphate</name>
        <dbReference type="ChEBI" id="CHEBI:597326"/>
    </ligand>
</feature>
<dbReference type="EC" id="2.6.1.11" evidence="5"/>
<evidence type="ECO:0000313" key="7">
    <source>
        <dbReference type="Proteomes" id="UP000052020"/>
    </source>
</evidence>
<dbReference type="AlphaFoldDB" id="A0A0S7XRD2"/>
<keyword evidence="4 5" id="KW-0663">Pyridoxal phosphate</keyword>
<dbReference type="PROSITE" id="PS00600">
    <property type="entry name" value="AA_TRANSFER_CLASS_3"/>
    <property type="match status" value="1"/>
</dbReference>
<dbReference type="InterPro" id="IPR004636">
    <property type="entry name" value="AcOrn/SuccOrn_fam"/>
</dbReference>
<evidence type="ECO:0000256" key="4">
    <source>
        <dbReference type="ARBA" id="ARBA00022898"/>
    </source>
</evidence>
<dbReference type="HAMAP" id="MF_01107">
    <property type="entry name" value="ArgD_aminotrans_3"/>
    <property type="match status" value="1"/>
</dbReference>
<gene>
    <name evidence="5" type="primary">argD</name>
    <name evidence="6" type="ORF">AMK68_00030</name>
</gene>
<reference evidence="6 7" key="1">
    <citation type="journal article" date="2015" name="Microbiome">
        <title>Genomic resolution of linkages in carbon, nitrogen, and sulfur cycling among widespread estuary sediment bacteria.</title>
        <authorList>
            <person name="Baker B.J."/>
            <person name="Lazar C.S."/>
            <person name="Teske A.P."/>
            <person name="Dick G.J."/>
        </authorList>
    </citation>
    <scope>NUCLEOTIDE SEQUENCE [LARGE SCALE GENOMIC DNA]</scope>
    <source>
        <strain evidence="6">DG_56</strain>
    </source>
</reference>
<dbReference type="GO" id="GO:0005737">
    <property type="term" value="C:cytoplasm"/>
    <property type="evidence" value="ECO:0007669"/>
    <property type="project" value="UniProtKB-SubCell"/>
</dbReference>
<dbReference type="InterPro" id="IPR050103">
    <property type="entry name" value="Class-III_PLP-dep_AT"/>
</dbReference>
<feature type="modified residue" description="N6-(pyridoxal phosphate)lysine" evidence="5">
    <location>
        <position position="255"/>
    </location>
</feature>
<evidence type="ECO:0000256" key="1">
    <source>
        <dbReference type="ARBA" id="ARBA00022576"/>
    </source>
</evidence>
<keyword evidence="5" id="KW-0963">Cytoplasm</keyword>
<comment type="pathway">
    <text evidence="5">Amino-acid biosynthesis; L-arginine biosynthesis; N(2)-acetyl-L-ornithine from L-glutamate: step 4/4.</text>
</comment>
<dbReference type="Pfam" id="PF00202">
    <property type="entry name" value="Aminotran_3"/>
    <property type="match status" value="1"/>
</dbReference>
<comment type="miscellaneous">
    <text evidence="5">May also have succinyldiaminopimelate aminotransferase activity, thus carrying out the corresponding step in lysine biosynthesis.</text>
</comment>
<proteinExistence type="inferred from homology"/>
<dbReference type="InterPro" id="IPR015421">
    <property type="entry name" value="PyrdxlP-dep_Trfase_major"/>
</dbReference>
<dbReference type="NCBIfam" id="TIGR00707">
    <property type="entry name" value="argD"/>
    <property type="match status" value="1"/>
</dbReference>
<dbReference type="UniPathway" id="UPA00068">
    <property type="reaction ID" value="UER00109"/>
</dbReference>
<dbReference type="PATRIC" id="fig|1704032.3.peg.7"/>
<dbReference type="PANTHER" id="PTHR11986">
    <property type="entry name" value="AMINOTRANSFERASE CLASS III"/>
    <property type="match status" value="1"/>
</dbReference>